<keyword evidence="6" id="KW-0812">Transmembrane</keyword>
<feature type="coiled-coil region" evidence="5">
    <location>
        <begin position="70"/>
        <end position="97"/>
    </location>
</feature>
<proteinExistence type="inferred from homology"/>
<keyword evidence="6" id="KW-0472">Membrane</keyword>
<dbReference type="InterPro" id="IPR047272">
    <property type="entry name" value="S49_SppA_C"/>
</dbReference>
<dbReference type="Gene3D" id="6.20.330.10">
    <property type="match status" value="1"/>
</dbReference>
<dbReference type="SUPFAM" id="SSF52096">
    <property type="entry name" value="ClpP/crotonase"/>
    <property type="match status" value="1"/>
</dbReference>
<feature type="domain" description="Peptidase S49" evidence="7">
    <location>
        <begin position="160"/>
        <end position="306"/>
    </location>
</feature>
<dbReference type="GeneID" id="10836928"/>
<keyword evidence="6" id="KW-1133">Transmembrane helix</keyword>
<dbReference type="CDD" id="cd07023">
    <property type="entry name" value="S49_Sppa_N_C"/>
    <property type="match status" value="1"/>
</dbReference>
<comment type="similarity">
    <text evidence="1">Belongs to the peptidase S49 family.</text>
</comment>
<dbReference type="EMBL" id="CP002779">
    <property type="protein sequence ID" value="AEH24047.1"/>
    <property type="molecule type" value="Genomic_DNA"/>
</dbReference>
<dbReference type="eggNOG" id="arCOG01311">
    <property type="taxonomic scope" value="Archaea"/>
</dbReference>
<evidence type="ECO:0000256" key="5">
    <source>
        <dbReference type="SAM" id="Coils"/>
    </source>
</evidence>
<sequence>MRSERGLVDNVERGVWKYLTFILALILGFSLVANVLLYVQVGTLQKTSFDNVTRTIVIRENATSSTFENVSLLKVQIEEMRREIEYLRAQLRASRGTFGNATIAVVPIFGPIDDYLALHVVRILRELRDNSSVGGVLLWIESPGGYIGPVRAIYEEVKKLAYEKPVVAYTAGYADSGAYYIACAAEKIIADPLAEVGSIGVIYVHFNAEQYYAMNGIKVDVFKTGPHKDMGADWRGLTEEEKKIITEQIDAYFQEFLRVVSESRNMTLNKTKEFADGRVWFAYQVKGTLVDDTGDMDYALKVLVDMMGVEGARVIVYDSPTSDFGIAQSSALYMPARYVYSYIGR</sequence>
<dbReference type="InterPro" id="IPR002142">
    <property type="entry name" value="Peptidase_S49"/>
</dbReference>
<feature type="transmembrane region" description="Helical" evidence="6">
    <location>
        <begin position="15"/>
        <end position="39"/>
    </location>
</feature>
<dbReference type="Gene3D" id="3.90.226.10">
    <property type="entry name" value="2-enoyl-CoA Hydratase, Chain A, domain 1"/>
    <property type="match status" value="1"/>
</dbReference>
<organism evidence="8 9">
    <name type="scientific">Pyrococcus yayanosii (strain CH1 / JCM 16557)</name>
    <dbReference type="NCBI Taxonomy" id="529709"/>
    <lineage>
        <taxon>Archaea</taxon>
        <taxon>Methanobacteriati</taxon>
        <taxon>Methanobacteriota</taxon>
        <taxon>Thermococci</taxon>
        <taxon>Thermococcales</taxon>
        <taxon>Thermococcaceae</taxon>
        <taxon>Pyrococcus</taxon>
    </lineage>
</organism>
<protein>
    <submittedName>
        <fullName evidence="8">Putative protease</fullName>
    </submittedName>
</protein>
<dbReference type="InterPro" id="IPR029045">
    <property type="entry name" value="ClpP/crotonase-like_dom_sf"/>
</dbReference>
<evidence type="ECO:0000256" key="4">
    <source>
        <dbReference type="ARBA" id="ARBA00022825"/>
    </source>
</evidence>
<keyword evidence="9" id="KW-1185">Reference proteome</keyword>
<keyword evidence="2 8" id="KW-0645">Protease</keyword>
<dbReference type="NCBIfam" id="TIGR00706">
    <property type="entry name" value="SppA_dom"/>
    <property type="match status" value="1"/>
</dbReference>
<reference evidence="8 9" key="1">
    <citation type="journal article" date="2011" name="J. Bacteriol.">
        <title>Complete genome sequence of the obligate piezophilic hyperthermophilic archaeon Pyrococcus yayanosii CH1.</title>
        <authorList>
            <person name="Jun X."/>
            <person name="Lupeng L."/>
            <person name="Minjuan X."/>
            <person name="Oger P."/>
            <person name="Fengping W."/>
            <person name="Jebbar M."/>
            <person name="Xiang X."/>
        </authorList>
    </citation>
    <scope>NUCLEOTIDE SEQUENCE [LARGE SCALE GENOMIC DNA]</scope>
    <source>
        <strain evidence="9">CH1 / JCM 16557</strain>
    </source>
</reference>
<keyword evidence="3" id="KW-0378">Hydrolase</keyword>
<dbReference type="Proteomes" id="UP000008386">
    <property type="component" value="Chromosome"/>
</dbReference>
<dbReference type="GO" id="GO:0008236">
    <property type="term" value="F:serine-type peptidase activity"/>
    <property type="evidence" value="ECO:0007669"/>
    <property type="project" value="UniProtKB-KW"/>
</dbReference>
<keyword evidence="5" id="KW-0175">Coiled coil</keyword>
<dbReference type="KEGG" id="pya:PYCH_03520"/>
<evidence type="ECO:0000256" key="3">
    <source>
        <dbReference type="ARBA" id="ARBA00022801"/>
    </source>
</evidence>
<dbReference type="HOGENOM" id="CLU_046540_0_1_2"/>
<accession>F8AGY9</accession>
<keyword evidence="4" id="KW-0720">Serine protease</keyword>
<dbReference type="PANTHER" id="PTHR42987:SF4">
    <property type="entry name" value="PROTEASE SOHB-RELATED"/>
    <property type="match status" value="1"/>
</dbReference>
<evidence type="ECO:0000256" key="6">
    <source>
        <dbReference type="SAM" id="Phobius"/>
    </source>
</evidence>
<evidence type="ECO:0000256" key="1">
    <source>
        <dbReference type="ARBA" id="ARBA00008683"/>
    </source>
</evidence>
<dbReference type="InterPro" id="IPR004635">
    <property type="entry name" value="Pept_S49_SppA"/>
</dbReference>
<dbReference type="STRING" id="529709.PYCH_03520"/>
<dbReference type="GO" id="GO:0006508">
    <property type="term" value="P:proteolysis"/>
    <property type="evidence" value="ECO:0007669"/>
    <property type="project" value="UniProtKB-KW"/>
</dbReference>
<dbReference type="Pfam" id="PF01343">
    <property type="entry name" value="Peptidase_S49"/>
    <property type="match status" value="1"/>
</dbReference>
<evidence type="ECO:0000256" key="2">
    <source>
        <dbReference type="ARBA" id="ARBA00022670"/>
    </source>
</evidence>
<evidence type="ECO:0000313" key="8">
    <source>
        <dbReference type="EMBL" id="AEH24047.1"/>
    </source>
</evidence>
<evidence type="ECO:0000259" key="7">
    <source>
        <dbReference type="Pfam" id="PF01343"/>
    </source>
</evidence>
<dbReference type="RefSeq" id="WP_013905104.1">
    <property type="nucleotide sequence ID" value="NC_015680.1"/>
</dbReference>
<gene>
    <name evidence="8" type="ordered locus">PYCH_03520</name>
</gene>
<evidence type="ECO:0000313" key="9">
    <source>
        <dbReference type="Proteomes" id="UP000008386"/>
    </source>
</evidence>
<dbReference type="PANTHER" id="PTHR42987">
    <property type="entry name" value="PEPTIDASE S49"/>
    <property type="match status" value="1"/>
</dbReference>
<name>F8AGY9_PYRYC</name>
<dbReference type="AlphaFoldDB" id="F8AGY9"/>